<dbReference type="NCBIfam" id="TIGR01901">
    <property type="entry name" value="adhes_NPXG"/>
    <property type="match status" value="1"/>
</dbReference>
<reference evidence="3 4" key="1">
    <citation type="submission" date="2014-03" db="EMBL/GenBank/DDBJ databases">
        <title>Genome sequence of Bordetella holmseii.</title>
        <authorList>
            <person name="Harvill E."/>
            <person name="Goodfield L.L."/>
            <person name="Ivanov Y."/>
            <person name="Meyer J.A."/>
            <person name="Newth C."/>
            <person name="Cassiday P."/>
            <person name="Tondella M.L."/>
            <person name="Liao P."/>
            <person name="Zimmerman J."/>
            <person name="Meert K."/>
            <person name="Wessel D."/>
            <person name="Berger J."/>
            <person name="Dean J.M."/>
            <person name="Holubkov R."/>
            <person name="Burr J."/>
            <person name="Liu T."/>
            <person name="Brinkac L.M."/>
            <person name="Sanka R."/>
            <person name="Kim M."/>
            <person name="Losada L."/>
        </authorList>
    </citation>
    <scope>NUCLEOTIDE SEQUENCE [LARGE SCALE GENOMIC DNA]</scope>
    <source>
        <strain evidence="3 4">CDC-H585-BH</strain>
    </source>
</reference>
<comment type="caution">
    <text evidence="3">The sequence shown here is derived from an EMBL/GenBank/DDBJ whole genome shotgun (WGS) entry which is preliminary data.</text>
</comment>
<dbReference type="InterPro" id="IPR008638">
    <property type="entry name" value="FhaB/CdiA-like_TPS"/>
</dbReference>
<dbReference type="STRING" id="35814.BBB42_10385"/>
<dbReference type="Pfam" id="PF13332">
    <property type="entry name" value="Fil_haemagg_2"/>
    <property type="match status" value="2"/>
</dbReference>
<organism evidence="3 4">
    <name type="scientific">Bordetella holmesii CDC-H585-BH</name>
    <dbReference type="NCBI Taxonomy" id="1331206"/>
    <lineage>
        <taxon>Bacteria</taxon>
        <taxon>Pseudomonadati</taxon>
        <taxon>Pseudomonadota</taxon>
        <taxon>Betaproteobacteria</taxon>
        <taxon>Burkholderiales</taxon>
        <taxon>Alcaligenaceae</taxon>
        <taxon>Bordetella</taxon>
    </lineage>
</organism>
<dbReference type="Proteomes" id="UP000026682">
    <property type="component" value="Unassembled WGS sequence"/>
</dbReference>
<protein>
    <submittedName>
        <fullName evidence="3">Putative filamentous hemagglutinin</fullName>
    </submittedName>
</protein>
<dbReference type="InterPro" id="IPR025157">
    <property type="entry name" value="Hemagglutinin_rpt"/>
</dbReference>
<proteinExistence type="predicted"/>
<sequence>MNASLYRLIFSKVLGMYVPVSELKTAGRRKGRRARTGAGGPYRLRMLSCAFWLAFGLSGPAGAQVTPAAGAATTTHTSANGVPVINIAAPDAHGLSHNKFQQFNIVAPGAVFNNSKQNGRSQIAGQISRNPNLTGALASTILSEVTGPGASSLNGTLEVHGGTANLIIANPNGISVDGLTTLNTHSLTLSTGVPSVRDGVVSLGVTQGQLTVGSSGVNTDGLQTFDMVAKLIQIGGAIGGTQGNQADIKALAGSSNFITATRSAAPVRRKRAAEAGSGYAIDGSAAGAMHGKAITLISTDAGLGVRQPGTLVSAGDISIDARGNVEVGSAKARDLALRAGADVKAGTVQTAGKLTASAGRNLAVDTMVAGQGASITTDSGDITLGPAGKAESAASELTGNVELTARNGSIILSRDIKADSFKVRARSWVFRNAVVEASGKSGAPNSVDVEVSDRIVLVGALHGVDGAGNPITNSVVKMVDGRPVVHEASSGKALPDATVGSSVGVRALKGNILLKGSSLDNQSSVITALDGDTTLSFTGNIENQGVIQSKKRLTVTAKDIKNTLLFDSDTNIELTASGKIENTGEISSLDKINKRAVRNVLLHAGEKLTNSGFLGASGKLTIEGNVAQDGAKTRPDVINDAQGRVDVEELSLTGNRFDNKGSFVVRGSGATADVTQMFRTTGSFEVSSQNGLDVRAGDVYADGKLTVKGRAKLDARANAQFAANAKVQVNTLEVKAQDLINKGDVTSTGQVNVQAQQSIVNHGKLQGHEITLAAQRDVRNEGVAVLIQARQALSVTTTGSVTNGGTLRGRTVTLQTDEAANERGAMIVASQSGDFKVRKSLRNEGTISTKRTDIQAAELHNMAGGSLSATSAKITVSQGLTNSGEIKVSGMLDGRAATLSNQAGAQLSAAQAKLNVQGDLSNAGDIKTQQLTLAAKGLHNQPGALLQADSAQLTVQEDIDNAGEVKAKKLTLGARKLHNKATGKIQADNATLRVQSLDNAGVAQASHDMSIMTTDYANAGQLRAGHDLTLNSSNIAGLTIDAKRQSPLANGTLTLQAKYLTVRTGIENPGNVVLTASTGGITNYSQIATPGALTLTAKGGITNSPGSLIWAGKDVTASGHTIDNQRDAWLMSQNGKVTLAASQKLRNEAGRIEAGGKLSIDTPNLENLSELQGDVRVQRSQKETVNISQDQGFWSTGRWVRTKIHSFSVSTPVSTLKVKQGGIRAGGDIDINQQQHKGKKARVYNEGAIVAGAQLRVDGNVENRSKGKSLSVMDYLRQNTGGFSTRVEEVALPSGGHDGRFTSLYDMLDFMLNNSAHRVSLGGFYSYSPTYNLFPVLAGADLSKAPELQKMLAAALGADWRGLTAVQREERWREFKNGRRGGTVDYYPLEQTVLAGKAGVTHTGGTMLVGGNSTQNAAAASLQAHQRQQAQIGKVQVPILAGTLDATFKLDEPQLEDIDLDFPDPVLDELLANRFVFRPVSPTISTAAIKAPGKQTLPRPYFETRLNYIDQSQFYGSGYFFQKLGYQPQQGARVSGDNYFDTQWILRERARLLGAAGARMGSGDAQTVKQLMDNGSEQASRLGLQVGQALSADQVAKLDKDTVWYVWTRINGTQVLMPRVYLARASRQAADDVRKQGGAVVASAGDINVDTGGGDVTVANGALVGAKVSIDTRSAVAKQEAAQRDAMLARLGQELGTPLNSAIDTLAQAHQTQLQQAAGKVMALAGAALAKAPDGKVTLDVSKLDTTQLARLQSSAQDFYWNSQLNATDLLELGRASVGLDASGTSVAAGGLNADAARGMLAERAGAWRQKHDKGQALTHKQLLDVLQRVSEASTGKLAVTKPTAAAVTKAAQRLAESEMRAKGSYAIKAAIGQANFSSTGGVRAGISGQESVTVRAGDSQIAGAQLQGKTVDLQTEGRLRTIVGMRYDEKGHLLARDDQSQIQGSDSVKIAATDYASEGGIVASAGEVALKTSTIKLGTVKEVGSHYASHVTHALGEALAALSQTIKTEQSASATDVGSTITAKKLIVDNSGDVSVTGGTIDANKSEIDIGGNLQLKAGENHYYGYSREDRRELALGAAVGAGGYEAAASLGSETGGSAHAGRGKTAGARLTAGFSASSEESTIQAKTHRNAQFNVGEGKVNVRGTADLGGADINRDLAKSQAAVGAAGLSIEAGNIASTKAVDDIHTQTSYTRYTLGAEANAGSSVATTATRFGDMIAQTVDDPKRKIDPALAAAMAATETTQLLLGDTGSLTGTAKAGAEWGHQTSTETRESTQTFGGNISLAANKGDITLAGTQFKGGDRVTLDAKGDVSLRAAQSRTVSHGEDHGLTLSASINGGVNAALGAAGAGVSATLSGSHTVSTENSTRYQNANIAAGEVSIRTAGDLALSGARITVQDKAKIDVGGNTRITSVQDDIQRKQEGGTWTAGAVAGVNTKTIGSASVTVGLTGEEHHDNAKVVREQAGIQAGKSLTLTSGGNLDVTGAHLVSADGRVNAGGKINASQLKDKIDKDGGKAGGSGAINPTTGLPMVTIEYGRDARDHVEATNNATIAVGKASHVAAAQGIAGHLNTDVGQQRVVTREEYYAGGESALSVALKPAVEKLRDKLNKQDVVEHAPPVVKTKVVNTQTATITPPRDVHHAKVVDPGHPAPVVKTKVIKTETATVSSTPKVQYAQRVDPGHPAPMVKAKVIKTETATVTTTPKVQYAQRVDPGHPAPVVKTKVVKTETATVTTTPKVQYAQRVDPGHPAPVVKTKVIKTEKATLTTTPKVQHAKVVNPEPEVPAVSTPVSQPPKLVAPPVADQVDAGPKPAPKVDPKPKAKAAAARPNIKPQPQGGRYAVQEQVKVAQKQVSEINLMKDVGGKLAKPVTLTFTGPNGPETVTITRREQLMKLDGKLLTSKPAQGAEQKFLLKVEDVGGKNYRISYRTAK</sequence>
<dbReference type="EMBL" id="JFZZ01000038">
    <property type="protein sequence ID" value="KAK96564.1"/>
    <property type="molecule type" value="Genomic_DNA"/>
</dbReference>
<name>A0A158M7B3_9BORD</name>
<dbReference type="Pfam" id="PF05860">
    <property type="entry name" value="TPS"/>
    <property type="match status" value="1"/>
</dbReference>
<evidence type="ECO:0000259" key="2">
    <source>
        <dbReference type="SMART" id="SM00912"/>
    </source>
</evidence>
<dbReference type="PATRIC" id="fig|1331206.3.peg.844"/>
<evidence type="ECO:0000313" key="4">
    <source>
        <dbReference type="Proteomes" id="UP000026682"/>
    </source>
</evidence>
<feature type="domain" description="Filamentous haemagglutinin FhaB/tRNA nuclease CdiA-like TPS" evidence="2">
    <location>
        <begin position="79"/>
        <end position="199"/>
    </location>
</feature>
<evidence type="ECO:0000256" key="1">
    <source>
        <dbReference type="SAM" id="MobiDB-lite"/>
    </source>
</evidence>
<dbReference type="Pfam" id="PF13018">
    <property type="entry name" value="ESPR"/>
    <property type="match status" value="1"/>
</dbReference>
<dbReference type="InterPro" id="IPR024973">
    <property type="entry name" value="ESPR"/>
</dbReference>
<dbReference type="RefSeq" id="WP_005019539.1">
    <property type="nucleotide sequence ID" value="NZ_JFZZ01000038.1"/>
</dbReference>
<dbReference type="GO" id="GO:0003824">
    <property type="term" value="F:catalytic activity"/>
    <property type="evidence" value="ECO:0007669"/>
    <property type="project" value="UniProtKB-ARBA"/>
</dbReference>
<gene>
    <name evidence="3" type="ORF">L497_1414</name>
</gene>
<feature type="region of interest" description="Disordered" evidence="1">
    <location>
        <begin position="2801"/>
        <end position="2838"/>
    </location>
</feature>
<dbReference type="InterPro" id="IPR012334">
    <property type="entry name" value="Pectin_lyas_fold"/>
</dbReference>
<evidence type="ECO:0000313" key="3">
    <source>
        <dbReference type="EMBL" id="KAK96564.1"/>
    </source>
</evidence>
<dbReference type="Gene3D" id="2.160.20.10">
    <property type="entry name" value="Single-stranded right-handed beta-helix, Pectin lyase-like"/>
    <property type="match status" value="1"/>
</dbReference>
<feature type="compositionally biased region" description="Low complexity" evidence="1">
    <location>
        <begin position="2822"/>
        <end position="2832"/>
    </location>
</feature>
<accession>A0A158M7B3</accession>
<dbReference type="InterPro" id="IPR011050">
    <property type="entry name" value="Pectin_lyase_fold/virulence"/>
</dbReference>
<dbReference type="SMART" id="SM00912">
    <property type="entry name" value="Haemagg_act"/>
    <property type="match status" value="1"/>
</dbReference>
<dbReference type="SUPFAM" id="SSF51126">
    <property type="entry name" value="Pectin lyase-like"/>
    <property type="match status" value="1"/>
</dbReference>